<gene>
    <name evidence="6" type="ORF">M6B38_196880</name>
</gene>
<keyword evidence="7" id="KW-1185">Reference proteome</keyword>
<evidence type="ECO:0000313" key="7">
    <source>
        <dbReference type="Proteomes" id="UP001140949"/>
    </source>
</evidence>
<feature type="compositionally biased region" description="Basic and acidic residues" evidence="3">
    <location>
        <begin position="187"/>
        <end position="200"/>
    </location>
</feature>
<evidence type="ECO:0000313" key="6">
    <source>
        <dbReference type="EMBL" id="KAJ6801603.1"/>
    </source>
</evidence>
<evidence type="ECO:0000256" key="1">
    <source>
        <dbReference type="ARBA" id="ARBA00006438"/>
    </source>
</evidence>
<feature type="domain" description="CCDC22 coiled-coil" evidence="4">
    <location>
        <begin position="172"/>
        <end position="490"/>
    </location>
</feature>
<dbReference type="InterPro" id="IPR048348">
    <property type="entry name" value="CCDC22_CC"/>
</dbReference>
<comment type="similarity">
    <text evidence="1">Belongs to the CCDC22 family.</text>
</comment>
<dbReference type="Pfam" id="PF21674">
    <property type="entry name" value="CCDC22_N"/>
    <property type="match status" value="1"/>
</dbReference>
<reference evidence="6" key="1">
    <citation type="journal article" date="2023" name="GigaByte">
        <title>Genome assembly of the bearded iris, Iris pallida Lam.</title>
        <authorList>
            <person name="Bruccoleri R.E."/>
            <person name="Oakeley E.J."/>
            <person name="Faust A.M.E."/>
            <person name="Altorfer M."/>
            <person name="Dessus-Babus S."/>
            <person name="Burckhardt D."/>
            <person name="Oertli M."/>
            <person name="Naumann U."/>
            <person name="Petersen F."/>
            <person name="Wong J."/>
        </authorList>
    </citation>
    <scope>NUCLEOTIDE SEQUENCE</scope>
    <source>
        <strain evidence="6">GSM-AAB239-AS_SAM_17_03QT</strain>
    </source>
</reference>
<reference evidence="6" key="2">
    <citation type="submission" date="2023-04" db="EMBL/GenBank/DDBJ databases">
        <authorList>
            <person name="Bruccoleri R.E."/>
            <person name="Oakeley E.J."/>
            <person name="Faust A.-M."/>
            <person name="Dessus-Babus S."/>
            <person name="Altorfer M."/>
            <person name="Burckhardt D."/>
            <person name="Oertli M."/>
            <person name="Naumann U."/>
            <person name="Petersen F."/>
            <person name="Wong J."/>
        </authorList>
    </citation>
    <scope>NUCLEOTIDE SEQUENCE</scope>
    <source>
        <strain evidence="6">GSM-AAB239-AS_SAM_17_03QT</strain>
        <tissue evidence="6">Leaf</tissue>
    </source>
</reference>
<dbReference type="PANTHER" id="PTHR15668:SF4">
    <property type="entry name" value="COILED-COIL DOMAIN-CONTAINING PROTEIN 22"/>
    <property type="match status" value="1"/>
</dbReference>
<dbReference type="EMBL" id="JANAVB010037819">
    <property type="protein sequence ID" value="KAJ6801603.1"/>
    <property type="molecule type" value="Genomic_DNA"/>
</dbReference>
<feature type="coiled-coil region" evidence="2">
    <location>
        <begin position="471"/>
        <end position="515"/>
    </location>
</feature>
<keyword evidence="2" id="KW-0175">Coiled coil</keyword>
<name>A0AAX6ECC3_IRIPA</name>
<protein>
    <submittedName>
        <fullName evidence="6">Coiled-coil domain-containing protein 22-like protein</fullName>
    </submittedName>
</protein>
<dbReference type="InterPro" id="IPR008530">
    <property type="entry name" value="CCDC22"/>
</dbReference>
<comment type="caution">
    <text evidence="6">The sequence shown here is derived from an EMBL/GenBank/DDBJ whole genome shotgun (WGS) entry which is preliminary data.</text>
</comment>
<feature type="region of interest" description="Disordered" evidence="3">
    <location>
        <begin position="118"/>
        <end position="157"/>
    </location>
</feature>
<evidence type="ECO:0000256" key="2">
    <source>
        <dbReference type="SAM" id="Coils"/>
    </source>
</evidence>
<evidence type="ECO:0000259" key="4">
    <source>
        <dbReference type="Pfam" id="PF05667"/>
    </source>
</evidence>
<organism evidence="6 7">
    <name type="scientific">Iris pallida</name>
    <name type="common">Sweet iris</name>
    <dbReference type="NCBI Taxonomy" id="29817"/>
    <lineage>
        <taxon>Eukaryota</taxon>
        <taxon>Viridiplantae</taxon>
        <taxon>Streptophyta</taxon>
        <taxon>Embryophyta</taxon>
        <taxon>Tracheophyta</taxon>
        <taxon>Spermatophyta</taxon>
        <taxon>Magnoliopsida</taxon>
        <taxon>Liliopsida</taxon>
        <taxon>Asparagales</taxon>
        <taxon>Iridaceae</taxon>
        <taxon>Iridoideae</taxon>
        <taxon>Irideae</taxon>
        <taxon>Iris</taxon>
    </lineage>
</organism>
<dbReference type="Pfam" id="PF05667">
    <property type="entry name" value="CCDC22_CC"/>
    <property type="match status" value="1"/>
</dbReference>
<feature type="region of interest" description="Disordered" evidence="3">
    <location>
        <begin position="180"/>
        <end position="200"/>
    </location>
</feature>
<sequence>MDEVQEILMSSLRSSGISLPTSISSIEDLTPDAIVSVCAQFLVLIDDSIPPFPTSLPLLPTDRFKLCADLAAVVKSSGYRGDLSFNQFLYPSNEDLYKLVRFLVERLAESSEGRKSVHIEKCKPTSSNNEYSFDSPKLELNQQNKKDDEVGEDCSGKARPFSAMSQVELKEESSVLSHNLVESVSSESRDKENSCSKETKELLSEELKDWNSKEASFNGENKFITESEEKLASLQIGSSMVNDEVDNLQNQEKMLMVRKHARRLEVLQLENEHELLRAAADMAVDDQHSVDFYIGELNKQVEEKRRNIMALRSQWTALKQTFEERKQTLGQSIHSLEPGVQEKLDQLKEIERETESIISKIQKQVVEHSKLLEELERLPKLPPRKSYIQRITEITKSSKKQDADIDRILKETRELQLESNTVQERLARTYAVVDETVFREAKKDAIGRQVYRLLTSIHDSFEQISEKILTTDRARREAADLEVKLASLSSRSFDINKLQTDLDSLRKENDLLEQQVHRDSS</sequence>
<feature type="domain" description="CCDC22 N-terminal" evidence="5">
    <location>
        <begin position="1"/>
        <end position="107"/>
    </location>
</feature>
<dbReference type="Proteomes" id="UP001140949">
    <property type="component" value="Unassembled WGS sequence"/>
</dbReference>
<dbReference type="GO" id="GO:0097602">
    <property type="term" value="F:cullin family protein binding"/>
    <property type="evidence" value="ECO:0007669"/>
    <property type="project" value="TreeGrafter"/>
</dbReference>
<proteinExistence type="inferred from homology"/>
<evidence type="ECO:0000259" key="5">
    <source>
        <dbReference type="Pfam" id="PF21674"/>
    </source>
</evidence>
<dbReference type="AlphaFoldDB" id="A0AAX6ECC3"/>
<feature type="coiled-coil region" evidence="2">
    <location>
        <begin position="340"/>
        <end position="378"/>
    </location>
</feature>
<dbReference type="PANTHER" id="PTHR15668">
    <property type="entry name" value="JM1 PROTEIN"/>
    <property type="match status" value="1"/>
</dbReference>
<dbReference type="GO" id="GO:2000060">
    <property type="term" value="P:positive regulation of ubiquitin-dependent protein catabolic process"/>
    <property type="evidence" value="ECO:0007669"/>
    <property type="project" value="TreeGrafter"/>
</dbReference>
<accession>A0AAX6ECC3</accession>
<evidence type="ECO:0000256" key="3">
    <source>
        <dbReference type="SAM" id="MobiDB-lite"/>
    </source>
</evidence>
<dbReference type="InterPro" id="IPR048349">
    <property type="entry name" value="CCDC22_N"/>
</dbReference>